<dbReference type="InterPro" id="IPR000743">
    <property type="entry name" value="Glyco_hydro_28"/>
</dbReference>
<dbReference type="SMART" id="SM00710">
    <property type="entry name" value="PbH1"/>
    <property type="match status" value="6"/>
</dbReference>
<dbReference type="GO" id="GO:0071555">
    <property type="term" value="P:cell wall organization"/>
    <property type="evidence" value="ECO:0007669"/>
    <property type="project" value="UniProtKB-KW"/>
</dbReference>
<evidence type="ECO:0000256" key="8">
    <source>
        <dbReference type="RuleBase" id="RU361169"/>
    </source>
</evidence>
<evidence type="ECO:0000256" key="3">
    <source>
        <dbReference type="ARBA" id="ARBA00022512"/>
    </source>
</evidence>
<evidence type="ECO:0000313" key="11">
    <source>
        <dbReference type="Proteomes" id="UP001163823"/>
    </source>
</evidence>
<comment type="subcellular location">
    <subcellularLocation>
        <location evidence="1">Secreted</location>
        <location evidence="1">Cell wall</location>
    </subcellularLocation>
</comment>
<dbReference type="Gene3D" id="2.160.20.10">
    <property type="entry name" value="Single-stranded right-handed beta-helix, Pectin lyase-like"/>
    <property type="match status" value="1"/>
</dbReference>
<dbReference type="SUPFAM" id="SSF51126">
    <property type="entry name" value="Pectin lyase-like"/>
    <property type="match status" value="1"/>
</dbReference>
<dbReference type="EMBL" id="JARAOO010000007">
    <property type="protein sequence ID" value="KAJ7962428.1"/>
    <property type="molecule type" value="Genomic_DNA"/>
</dbReference>
<name>A0AAD7PNU6_QUISA</name>
<protein>
    <submittedName>
        <fullName evidence="10">Pectin lyase-like superfamily protein</fullName>
    </submittedName>
</protein>
<evidence type="ECO:0000256" key="5">
    <source>
        <dbReference type="ARBA" id="ARBA00022801"/>
    </source>
</evidence>
<comment type="similarity">
    <text evidence="2 8">Belongs to the glycosyl hydrolase 28 family.</text>
</comment>
<evidence type="ECO:0000256" key="6">
    <source>
        <dbReference type="ARBA" id="ARBA00023295"/>
    </source>
</evidence>
<reference evidence="10" key="1">
    <citation type="journal article" date="2023" name="Science">
        <title>Elucidation of the pathway for biosynthesis of saponin adjuvants from the soapbark tree.</title>
        <authorList>
            <person name="Reed J."/>
            <person name="Orme A."/>
            <person name="El-Demerdash A."/>
            <person name="Owen C."/>
            <person name="Martin L.B.B."/>
            <person name="Misra R.C."/>
            <person name="Kikuchi S."/>
            <person name="Rejzek M."/>
            <person name="Martin A.C."/>
            <person name="Harkess A."/>
            <person name="Leebens-Mack J."/>
            <person name="Louveau T."/>
            <person name="Stephenson M.J."/>
            <person name="Osbourn A."/>
        </authorList>
    </citation>
    <scope>NUCLEOTIDE SEQUENCE</scope>
    <source>
        <strain evidence="10">S10</strain>
    </source>
</reference>
<keyword evidence="5 8" id="KW-0378">Hydrolase</keyword>
<organism evidence="10 11">
    <name type="scientific">Quillaja saponaria</name>
    <name type="common">Soap bark tree</name>
    <dbReference type="NCBI Taxonomy" id="32244"/>
    <lineage>
        <taxon>Eukaryota</taxon>
        <taxon>Viridiplantae</taxon>
        <taxon>Streptophyta</taxon>
        <taxon>Embryophyta</taxon>
        <taxon>Tracheophyta</taxon>
        <taxon>Spermatophyta</taxon>
        <taxon>Magnoliopsida</taxon>
        <taxon>eudicotyledons</taxon>
        <taxon>Gunneridae</taxon>
        <taxon>Pentapetalae</taxon>
        <taxon>rosids</taxon>
        <taxon>fabids</taxon>
        <taxon>Fabales</taxon>
        <taxon>Quillajaceae</taxon>
        <taxon>Quillaja</taxon>
    </lineage>
</organism>
<evidence type="ECO:0000256" key="7">
    <source>
        <dbReference type="ARBA" id="ARBA00023316"/>
    </source>
</evidence>
<dbReference type="Proteomes" id="UP001163823">
    <property type="component" value="Chromosome 7"/>
</dbReference>
<dbReference type="InterPro" id="IPR012334">
    <property type="entry name" value="Pectin_lyas_fold"/>
</dbReference>
<keyword evidence="3" id="KW-0134">Cell wall</keyword>
<keyword evidence="10" id="KW-0456">Lyase</keyword>
<comment type="caution">
    <text evidence="10">The sequence shown here is derived from an EMBL/GenBank/DDBJ whole genome shotgun (WGS) entry which is preliminary data.</text>
</comment>
<dbReference type="AlphaFoldDB" id="A0AAD7PNU6"/>
<proteinExistence type="inferred from homology"/>
<evidence type="ECO:0000256" key="4">
    <source>
        <dbReference type="ARBA" id="ARBA00022525"/>
    </source>
</evidence>
<accession>A0AAD7PNU6</accession>
<keyword evidence="9" id="KW-0732">Signal</keyword>
<feature type="signal peptide" evidence="9">
    <location>
        <begin position="1"/>
        <end position="19"/>
    </location>
</feature>
<evidence type="ECO:0000313" key="10">
    <source>
        <dbReference type="EMBL" id="KAJ7962428.1"/>
    </source>
</evidence>
<keyword evidence="6 8" id="KW-0326">Glycosidase</keyword>
<dbReference type="GO" id="GO:0004650">
    <property type="term" value="F:polygalacturonase activity"/>
    <property type="evidence" value="ECO:0007669"/>
    <property type="project" value="InterPro"/>
</dbReference>
<keyword evidence="7" id="KW-0961">Cell wall biogenesis/degradation</keyword>
<dbReference type="Pfam" id="PF00295">
    <property type="entry name" value="Glyco_hydro_28"/>
    <property type="match status" value="1"/>
</dbReference>
<dbReference type="InterPro" id="IPR011050">
    <property type="entry name" value="Pectin_lyase_fold/virulence"/>
</dbReference>
<dbReference type="KEGG" id="qsa:O6P43_017653"/>
<keyword evidence="11" id="KW-1185">Reference proteome</keyword>
<evidence type="ECO:0000256" key="9">
    <source>
        <dbReference type="SAM" id="SignalP"/>
    </source>
</evidence>
<dbReference type="FunFam" id="2.160.20.10:FF:000004">
    <property type="entry name" value="Pectin lyase-like superfamily protein"/>
    <property type="match status" value="1"/>
</dbReference>
<feature type="chain" id="PRO_5042187174" evidence="9">
    <location>
        <begin position="20"/>
        <end position="389"/>
    </location>
</feature>
<dbReference type="GO" id="GO:0005975">
    <property type="term" value="P:carbohydrate metabolic process"/>
    <property type="evidence" value="ECO:0007669"/>
    <property type="project" value="InterPro"/>
</dbReference>
<sequence>MGFVRVGFMLSLMMVCAVGAEHGIKLFNVKDYGAVSDGKADNSKHGMRHVNGMEELGFGSQVAHTLLNSVTFQGPCKGWMAFVIKGILKAPTDIQSLFSNDIWINFQYVDRLAVSGGGTLDGQGAVAWPHNEGIKNPNSRPLLCTMGFGFVTNSRVHHLRSIDSKNTHFGLFRCDHMNFTKIRISAPANSPNTDGIKIGQSSRIKISRVVIGTGDDCISLVSGNKKIDISQVVCGPGHGISIGSLGRYKNERDVEEISVKNCTFYGTSNGVRIKTWASPIPVEASNIIYEDIVMNNVSNPIIIDQQYCPYPPCSQTPSNVQVSGVTYKNIRGSSSSNVAVSLRCSQSKPCKDITMEDIDLWHQGAGSVSEFCSHVSGVSYGKQNPPSCL</sequence>
<dbReference type="PANTHER" id="PTHR31375">
    <property type="match status" value="1"/>
</dbReference>
<keyword evidence="4" id="KW-0964">Secreted</keyword>
<dbReference type="GO" id="GO:0016829">
    <property type="term" value="F:lyase activity"/>
    <property type="evidence" value="ECO:0007669"/>
    <property type="project" value="UniProtKB-KW"/>
</dbReference>
<gene>
    <name evidence="10" type="ORF">O6P43_017653</name>
</gene>
<evidence type="ECO:0000256" key="2">
    <source>
        <dbReference type="ARBA" id="ARBA00008834"/>
    </source>
</evidence>
<dbReference type="InterPro" id="IPR006626">
    <property type="entry name" value="PbH1"/>
</dbReference>
<evidence type="ECO:0000256" key="1">
    <source>
        <dbReference type="ARBA" id="ARBA00004191"/>
    </source>
</evidence>